<dbReference type="PANTHER" id="PTHR32282">
    <property type="entry name" value="BINDING PROTEIN TRANSPEPTIDASE, PUTATIVE-RELATED"/>
    <property type="match status" value="1"/>
</dbReference>
<proteinExistence type="predicted"/>
<evidence type="ECO:0000256" key="3">
    <source>
        <dbReference type="ARBA" id="ARBA00022679"/>
    </source>
</evidence>
<dbReference type="InterPro" id="IPR001264">
    <property type="entry name" value="Glyco_trans_51"/>
</dbReference>
<accession>A0ABS4KID8</accession>
<reference evidence="7 8" key="1">
    <citation type="submission" date="2021-03" db="EMBL/GenBank/DDBJ databases">
        <title>Genomic Encyclopedia of Type Strains, Phase IV (KMG-IV): sequencing the most valuable type-strain genomes for metagenomic binning, comparative biology and taxonomic classification.</title>
        <authorList>
            <person name="Goeker M."/>
        </authorList>
    </citation>
    <scope>NUCLEOTIDE SEQUENCE [LARGE SCALE GENOMIC DNA]</scope>
    <source>
        <strain evidence="7 8">DSM 27512</strain>
    </source>
</reference>
<name>A0ABS4KID8_9FIRM</name>
<dbReference type="Proteomes" id="UP001314903">
    <property type="component" value="Unassembled WGS sequence"/>
</dbReference>
<gene>
    <name evidence="7" type="ORF">J2Z35_001347</name>
</gene>
<evidence type="ECO:0000256" key="1">
    <source>
        <dbReference type="ARBA" id="ARBA00004401"/>
    </source>
</evidence>
<organism evidence="7 8">
    <name type="scientific">Acetoanaerobium pronyense</name>
    <dbReference type="NCBI Taxonomy" id="1482736"/>
    <lineage>
        <taxon>Bacteria</taxon>
        <taxon>Bacillati</taxon>
        <taxon>Bacillota</taxon>
        <taxon>Clostridia</taxon>
        <taxon>Peptostreptococcales</taxon>
        <taxon>Filifactoraceae</taxon>
        <taxon>Acetoanaerobium</taxon>
    </lineage>
</organism>
<dbReference type="EMBL" id="JAGGLI010000012">
    <property type="protein sequence ID" value="MBP2027550.1"/>
    <property type="molecule type" value="Genomic_DNA"/>
</dbReference>
<dbReference type="InterPro" id="IPR023346">
    <property type="entry name" value="Lysozyme-like_dom_sf"/>
</dbReference>
<evidence type="ECO:0000256" key="5">
    <source>
        <dbReference type="ARBA" id="ARBA00023251"/>
    </source>
</evidence>
<dbReference type="SUPFAM" id="SSF53955">
    <property type="entry name" value="Lysozyme-like"/>
    <property type="match status" value="1"/>
</dbReference>
<feature type="domain" description="Glycosyl transferase family 51" evidence="6">
    <location>
        <begin position="49"/>
        <end position="215"/>
    </location>
</feature>
<evidence type="ECO:0000256" key="2">
    <source>
        <dbReference type="ARBA" id="ARBA00018638"/>
    </source>
</evidence>
<dbReference type="Pfam" id="PF00912">
    <property type="entry name" value="Transgly"/>
    <property type="match status" value="1"/>
</dbReference>
<keyword evidence="8" id="KW-1185">Reference proteome</keyword>
<sequence length="232" mass="26205">MIKKFLVSITGLILILGGVFSGFIFIEGHMLYSSAIKEIPIKDKVIEIQNTSSYISSEEISEYFLNAIVSIEDRRFTDHRGFDRRSFLRAILSNIESKSFAEGGSTITQQLAKNMYFSHEKKLSRKVAELLVALDIERLYKKDEILELYVNIIYYGDGYYGVKDATYGYFNISPKDMNLDQATLLAGIPNAPSALALSNHIGRARVRQREVVESMVENGYISMTEASSILNQ</sequence>
<dbReference type="InterPro" id="IPR036950">
    <property type="entry name" value="PBP_transglycosylase"/>
</dbReference>
<keyword evidence="3" id="KW-0808">Transferase</keyword>
<keyword evidence="7" id="KW-0121">Carboxypeptidase</keyword>
<keyword evidence="7" id="KW-0645">Protease</keyword>
<comment type="caution">
    <text evidence="7">The sequence shown here is derived from an EMBL/GenBank/DDBJ whole genome shotgun (WGS) entry which is preliminary data.</text>
</comment>
<dbReference type="InterPro" id="IPR050396">
    <property type="entry name" value="Glycosyltr_51/Transpeptidase"/>
</dbReference>
<protein>
    <recommendedName>
        <fullName evidence="2">Penicillin-binding protein 1A</fullName>
    </recommendedName>
</protein>
<evidence type="ECO:0000313" key="7">
    <source>
        <dbReference type="EMBL" id="MBP2027550.1"/>
    </source>
</evidence>
<comment type="subcellular location">
    <subcellularLocation>
        <location evidence="1">Cell membrane</location>
        <topology evidence="1">Single-pass type II membrane protein</topology>
    </subcellularLocation>
</comment>
<keyword evidence="7" id="KW-0378">Hydrolase</keyword>
<evidence type="ECO:0000313" key="8">
    <source>
        <dbReference type="Proteomes" id="UP001314903"/>
    </source>
</evidence>
<keyword evidence="4" id="KW-0812">Transmembrane</keyword>
<dbReference type="PANTHER" id="PTHR32282:SF33">
    <property type="entry name" value="PEPTIDOGLYCAN GLYCOSYLTRANSFERASE"/>
    <property type="match status" value="1"/>
</dbReference>
<keyword evidence="5" id="KW-0046">Antibiotic resistance</keyword>
<dbReference type="GO" id="GO:0004180">
    <property type="term" value="F:carboxypeptidase activity"/>
    <property type="evidence" value="ECO:0007669"/>
    <property type="project" value="UniProtKB-KW"/>
</dbReference>
<dbReference type="RefSeq" id="WP_209660607.1">
    <property type="nucleotide sequence ID" value="NZ_JAGGLI010000012.1"/>
</dbReference>
<keyword evidence="4" id="KW-0735">Signal-anchor</keyword>
<dbReference type="Gene3D" id="1.10.3810.10">
    <property type="entry name" value="Biosynthetic peptidoglycan transglycosylase-like"/>
    <property type="match status" value="1"/>
</dbReference>
<evidence type="ECO:0000256" key="4">
    <source>
        <dbReference type="ARBA" id="ARBA00022968"/>
    </source>
</evidence>
<evidence type="ECO:0000259" key="6">
    <source>
        <dbReference type="Pfam" id="PF00912"/>
    </source>
</evidence>